<keyword evidence="5" id="KW-1185">Reference proteome</keyword>
<evidence type="ECO:0000256" key="1">
    <source>
        <dbReference type="ARBA" id="ARBA00008061"/>
    </source>
</evidence>
<evidence type="ECO:0000313" key="4">
    <source>
        <dbReference type="EMBL" id="BDX05078.1"/>
    </source>
</evidence>
<dbReference type="CDD" id="cd11316">
    <property type="entry name" value="AmyAc_bac2_AmyA"/>
    <property type="match status" value="1"/>
</dbReference>
<gene>
    <name evidence="4" type="ORF">MACH26_05990</name>
</gene>
<dbReference type="InterPro" id="IPR045857">
    <property type="entry name" value="O16G_dom_2"/>
</dbReference>
<dbReference type="SUPFAM" id="SSF51445">
    <property type="entry name" value="(Trans)glycosidases"/>
    <property type="match status" value="1"/>
</dbReference>
<keyword evidence="2" id="KW-0732">Signal</keyword>
<dbReference type="PROSITE" id="PS51257">
    <property type="entry name" value="PROKAR_LIPOPROTEIN"/>
    <property type="match status" value="1"/>
</dbReference>
<feature type="domain" description="Glycosyl hydrolase family 13 catalytic" evidence="3">
    <location>
        <begin position="61"/>
        <end position="453"/>
    </location>
</feature>
<proteinExistence type="inferred from homology"/>
<dbReference type="KEGG" id="pmaw:MACH26_05990"/>
<name>A0AA48HDN8_9ALTE</name>
<dbReference type="SMART" id="SM00642">
    <property type="entry name" value="Aamy"/>
    <property type="match status" value="1"/>
</dbReference>
<dbReference type="GO" id="GO:0009313">
    <property type="term" value="P:oligosaccharide catabolic process"/>
    <property type="evidence" value="ECO:0007669"/>
    <property type="project" value="TreeGrafter"/>
</dbReference>
<accession>A0AA48HDN8</accession>
<dbReference type="Gene3D" id="3.90.400.10">
    <property type="entry name" value="Oligo-1,6-glucosidase, Domain 2"/>
    <property type="match status" value="1"/>
</dbReference>
<dbReference type="RefSeq" id="WP_338291040.1">
    <property type="nucleotide sequence ID" value="NZ_AP027272.1"/>
</dbReference>
<organism evidence="4 5">
    <name type="scientific">Planctobacterium marinum</name>
    <dbReference type="NCBI Taxonomy" id="1631968"/>
    <lineage>
        <taxon>Bacteria</taxon>
        <taxon>Pseudomonadati</taxon>
        <taxon>Pseudomonadota</taxon>
        <taxon>Gammaproteobacteria</taxon>
        <taxon>Alteromonadales</taxon>
        <taxon>Alteromonadaceae</taxon>
        <taxon>Planctobacterium</taxon>
    </lineage>
</organism>
<dbReference type="AlphaFoldDB" id="A0AA48HDN8"/>
<comment type="similarity">
    <text evidence="1">Belongs to the glycosyl hydrolase 13 family.</text>
</comment>
<feature type="signal peptide" evidence="2">
    <location>
        <begin position="1"/>
        <end position="22"/>
    </location>
</feature>
<dbReference type="Gene3D" id="3.20.20.80">
    <property type="entry name" value="Glycosidases"/>
    <property type="match status" value="1"/>
</dbReference>
<dbReference type="InterPro" id="IPR006047">
    <property type="entry name" value="GH13_cat_dom"/>
</dbReference>
<protein>
    <submittedName>
        <fullName evidence="4">Alpha-amylase</fullName>
    </submittedName>
</protein>
<dbReference type="InterPro" id="IPR017853">
    <property type="entry name" value="GH"/>
</dbReference>
<feature type="chain" id="PRO_5041355453" evidence="2">
    <location>
        <begin position="23"/>
        <end position="584"/>
    </location>
</feature>
<evidence type="ECO:0000313" key="5">
    <source>
        <dbReference type="Proteomes" id="UP001333710"/>
    </source>
</evidence>
<dbReference type="Pfam" id="PF00128">
    <property type="entry name" value="Alpha-amylase"/>
    <property type="match status" value="1"/>
</dbReference>
<dbReference type="GO" id="GO:0004556">
    <property type="term" value="F:alpha-amylase activity"/>
    <property type="evidence" value="ECO:0007669"/>
    <property type="project" value="TreeGrafter"/>
</dbReference>
<dbReference type="PANTHER" id="PTHR10357:SF179">
    <property type="entry name" value="NEUTRAL AND BASIC AMINO ACID TRANSPORT PROTEIN RBAT"/>
    <property type="match status" value="1"/>
</dbReference>
<reference evidence="4" key="1">
    <citation type="submission" date="2023-01" db="EMBL/GenBank/DDBJ databases">
        <title>Complete genome sequence of Planctobacterium marinum strain Dej080120_11.</title>
        <authorList>
            <person name="Ueki S."/>
            <person name="Maruyama F."/>
        </authorList>
    </citation>
    <scope>NUCLEOTIDE SEQUENCE</scope>
    <source>
        <strain evidence="4">Dej080120_11</strain>
    </source>
</reference>
<evidence type="ECO:0000259" key="3">
    <source>
        <dbReference type="SMART" id="SM00642"/>
    </source>
</evidence>
<dbReference type="EMBL" id="AP027272">
    <property type="protein sequence ID" value="BDX05078.1"/>
    <property type="molecule type" value="Genomic_DNA"/>
</dbReference>
<evidence type="ECO:0000256" key="2">
    <source>
        <dbReference type="SAM" id="SignalP"/>
    </source>
</evidence>
<dbReference type="PANTHER" id="PTHR10357">
    <property type="entry name" value="ALPHA-AMYLASE FAMILY MEMBER"/>
    <property type="match status" value="1"/>
</dbReference>
<dbReference type="Proteomes" id="UP001333710">
    <property type="component" value="Chromosome"/>
</dbReference>
<sequence length="584" mass="66275">MKFRYLSAVMASVLALSACSKAPQEPVVASQHEAAEASKSYKHIALQSSPSNWWENAIFYEIWPRSFYDADGDGSGDFDGMTAKLGYLQDLGVNGIWLTPVFEAPSYHGYDFQDFYNVESDYGTMEDFEEFVAAAHEKDIKIILDLVINHISDGHEWFKKSAAREPGYEDYFIWRKEMPTSWGKAWSDDVDDSAAVWHWNETRQEYYYGAFASTQPDVNLENPKVVEEMNKMATFWLEKGVDGFRLDAVRYAIEDVSEDWNDADQGDTEATIDYWAQFTAHVESINPDAMLVAEAWSDMPTIGKYYDDGNGMHSAFDFDFGYVVSGILNAGGTRTADFGTVDESKDDNTREALWQNLLSRKDNAPMSFFSPFLTNHDQNRIMHTLGEDWTKAKAAATLLMTTPGTLYLYYGEEIGLSQYTTGDDQYRRAIMQWEDTDSAGFNDTGAFWLDQGKWFPWVKEHKPWWGPYWQSQRPSGKASVDIQAANPDSLLNHYKKLIAVRKGSMALQFPQEIRYYPVDNQNVWLVQSINGDESRVVIVNLSSAESSEFSVPAELKGQHTNKLNNATLVLGEKYSLKPGESVIL</sequence>